<name>A0A915JSY0_ROMCU</name>
<sequence>MFGEHSVEQAVRRACSAREYLLVEQNHEHKKFARRACSRWDNLSKVKKCAHDQCQIMGALIGRNGRQKTSRRRRPATH</sequence>
<keyword evidence="1" id="KW-1185">Reference proteome</keyword>
<dbReference type="AlphaFoldDB" id="A0A915JSY0"/>
<evidence type="ECO:0000313" key="2">
    <source>
        <dbReference type="WBParaSite" id="nRc.2.0.1.t29420-RA"/>
    </source>
</evidence>
<evidence type="ECO:0000313" key="1">
    <source>
        <dbReference type="Proteomes" id="UP000887565"/>
    </source>
</evidence>
<accession>A0A915JSY0</accession>
<dbReference type="Proteomes" id="UP000887565">
    <property type="component" value="Unplaced"/>
</dbReference>
<dbReference type="WBParaSite" id="nRc.2.0.1.t29420-RA">
    <property type="protein sequence ID" value="nRc.2.0.1.t29420-RA"/>
    <property type="gene ID" value="nRc.2.0.1.g29420"/>
</dbReference>
<proteinExistence type="predicted"/>
<reference evidence="2" key="1">
    <citation type="submission" date="2022-11" db="UniProtKB">
        <authorList>
            <consortium name="WormBaseParasite"/>
        </authorList>
    </citation>
    <scope>IDENTIFICATION</scope>
</reference>
<protein>
    <submittedName>
        <fullName evidence="2">Uncharacterized protein</fullName>
    </submittedName>
</protein>
<organism evidence="1 2">
    <name type="scientific">Romanomermis culicivorax</name>
    <name type="common">Nematode worm</name>
    <dbReference type="NCBI Taxonomy" id="13658"/>
    <lineage>
        <taxon>Eukaryota</taxon>
        <taxon>Metazoa</taxon>
        <taxon>Ecdysozoa</taxon>
        <taxon>Nematoda</taxon>
        <taxon>Enoplea</taxon>
        <taxon>Dorylaimia</taxon>
        <taxon>Mermithida</taxon>
        <taxon>Mermithoidea</taxon>
        <taxon>Mermithidae</taxon>
        <taxon>Romanomermis</taxon>
    </lineage>
</organism>